<feature type="transmembrane region" description="Helical" evidence="1">
    <location>
        <begin position="88"/>
        <end position="108"/>
    </location>
</feature>
<feature type="transmembrane region" description="Helical" evidence="1">
    <location>
        <begin position="65"/>
        <end position="82"/>
    </location>
</feature>
<keyword evidence="1" id="KW-0812">Transmembrane</keyword>
<keyword evidence="3" id="KW-1185">Reference proteome</keyword>
<dbReference type="EMBL" id="JBHTJZ010000070">
    <property type="protein sequence ID" value="MFD0962008.1"/>
    <property type="molecule type" value="Genomic_DNA"/>
</dbReference>
<name>A0ABW3HWT6_9BACL</name>
<dbReference type="Proteomes" id="UP001596989">
    <property type="component" value="Unassembled WGS sequence"/>
</dbReference>
<accession>A0ABW3HWT6</accession>
<proteinExistence type="predicted"/>
<sequence length="121" mass="13963">MSNDKGAKGAEERDDQLWFQRHVKGELQRFDKSFEAEAEAPSIMELESFIGEHKSSLRRKQWKELLLFWLTALLLLGGVGWLSKQDVIWFVTLQIAAGWGGILFLGIMHRRRKGSSEWKSS</sequence>
<evidence type="ECO:0000313" key="2">
    <source>
        <dbReference type="EMBL" id="MFD0962008.1"/>
    </source>
</evidence>
<dbReference type="Pfam" id="PF17280">
    <property type="entry name" value="DUF5345"/>
    <property type="match status" value="1"/>
</dbReference>
<evidence type="ECO:0000313" key="3">
    <source>
        <dbReference type="Proteomes" id="UP001596989"/>
    </source>
</evidence>
<comment type="caution">
    <text evidence="2">The sequence shown here is derived from an EMBL/GenBank/DDBJ whole genome shotgun (WGS) entry which is preliminary data.</text>
</comment>
<dbReference type="InterPro" id="IPR035238">
    <property type="entry name" value="DUF5345"/>
</dbReference>
<dbReference type="RefSeq" id="WP_377568104.1">
    <property type="nucleotide sequence ID" value="NZ_JBHTJZ010000070.1"/>
</dbReference>
<evidence type="ECO:0000256" key="1">
    <source>
        <dbReference type="SAM" id="Phobius"/>
    </source>
</evidence>
<reference evidence="3" key="1">
    <citation type="journal article" date="2019" name="Int. J. Syst. Evol. Microbiol.">
        <title>The Global Catalogue of Microorganisms (GCM) 10K type strain sequencing project: providing services to taxonomists for standard genome sequencing and annotation.</title>
        <authorList>
            <consortium name="The Broad Institute Genomics Platform"/>
            <consortium name="The Broad Institute Genome Sequencing Center for Infectious Disease"/>
            <person name="Wu L."/>
            <person name="Ma J."/>
        </authorList>
    </citation>
    <scope>NUCLEOTIDE SEQUENCE [LARGE SCALE GENOMIC DNA]</scope>
    <source>
        <strain evidence="3">CCUG 59129</strain>
    </source>
</reference>
<organism evidence="2 3">
    <name type="scientific">Paenibacillus chungangensis</name>
    <dbReference type="NCBI Taxonomy" id="696535"/>
    <lineage>
        <taxon>Bacteria</taxon>
        <taxon>Bacillati</taxon>
        <taxon>Bacillota</taxon>
        <taxon>Bacilli</taxon>
        <taxon>Bacillales</taxon>
        <taxon>Paenibacillaceae</taxon>
        <taxon>Paenibacillus</taxon>
    </lineage>
</organism>
<protein>
    <submittedName>
        <fullName evidence="2">DUF5345 family protein</fullName>
    </submittedName>
</protein>
<gene>
    <name evidence="2" type="ORF">ACFQ2I_21955</name>
</gene>
<keyword evidence="1" id="KW-0472">Membrane</keyword>
<keyword evidence="1" id="KW-1133">Transmembrane helix</keyword>